<dbReference type="Gene3D" id="1.20.144.10">
    <property type="entry name" value="Phosphatidic acid phosphatase type 2/haloperoxidase"/>
    <property type="match status" value="1"/>
</dbReference>
<feature type="transmembrane region" description="Helical" evidence="6">
    <location>
        <begin position="117"/>
        <end position="138"/>
    </location>
</feature>
<dbReference type="InterPro" id="IPR000326">
    <property type="entry name" value="PAP2/HPO"/>
</dbReference>
<dbReference type="Proteomes" id="UP001651158">
    <property type="component" value="Unassembled WGS sequence"/>
</dbReference>
<protein>
    <submittedName>
        <fullName evidence="8">Phospholipid phosphatase 1</fullName>
    </submittedName>
</protein>
<accession>A0ABR4Q8P3</accession>
<comment type="similarity">
    <text evidence="2">Belongs to the PA-phosphatase related phosphoesterase family.</text>
</comment>
<evidence type="ECO:0000313" key="9">
    <source>
        <dbReference type="Proteomes" id="UP001651158"/>
    </source>
</evidence>
<dbReference type="InterPro" id="IPR043216">
    <property type="entry name" value="PAP-like"/>
</dbReference>
<keyword evidence="3 6" id="KW-0812">Transmembrane</keyword>
<keyword evidence="4 6" id="KW-1133">Transmembrane helix</keyword>
<comment type="subcellular location">
    <subcellularLocation>
        <location evidence="1">Membrane</location>
        <topology evidence="1">Multi-pass membrane protein</topology>
    </subcellularLocation>
</comment>
<dbReference type="SUPFAM" id="SSF48317">
    <property type="entry name" value="Acid phosphatase/Vanadium-dependent haloperoxidase"/>
    <property type="match status" value="1"/>
</dbReference>
<dbReference type="EMBL" id="JAKROA010000006">
    <property type="protein sequence ID" value="KAL5106032.1"/>
    <property type="molecule type" value="Genomic_DNA"/>
</dbReference>
<dbReference type="Pfam" id="PF01569">
    <property type="entry name" value="PAP2"/>
    <property type="match status" value="1"/>
</dbReference>
<comment type="caution">
    <text evidence="8">The sequence shown here is derived from an EMBL/GenBank/DDBJ whole genome shotgun (WGS) entry which is preliminary data.</text>
</comment>
<keyword evidence="5 6" id="KW-0472">Membrane</keyword>
<gene>
    <name evidence="8" type="ORF">TcWFU_000874</name>
</gene>
<dbReference type="PANTHER" id="PTHR10165:SF103">
    <property type="entry name" value="PHOSPHOLIPID PHOSPHATASE HOMOLOG 1.2 HOMOLOG"/>
    <property type="match status" value="1"/>
</dbReference>
<sequence>MSINLVRRTAVAMGGLRGGTSEQVCPGLSMLLARKDNRPVDFTPYLIRPGRSSSMLSFSSGHDAYTMFPPIFIAVYLHYRMPDIVMGSVLQTFVPTAAVTAASYIRMTRVSDYKHHWTDVLGGMIIGALLGIFAASFLSLKASDLSFIGNRFALQPGIGIYRINFIECSRRQARSHRTSSVAFQVRYASDVHEFDVAEGDEVRERIASSS</sequence>
<evidence type="ECO:0000313" key="8">
    <source>
        <dbReference type="EMBL" id="KAL5106032.1"/>
    </source>
</evidence>
<evidence type="ECO:0000256" key="2">
    <source>
        <dbReference type="ARBA" id="ARBA00008816"/>
    </source>
</evidence>
<evidence type="ECO:0000256" key="6">
    <source>
        <dbReference type="SAM" id="Phobius"/>
    </source>
</evidence>
<organism evidence="8 9">
    <name type="scientific">Taenia crassiceps</name>
    <dbReference type="NCBI Taxonomy" id="6207"/>
    <lineage>
        <taxon>Eukaryota</taxon>
        <taxon>Metazoa</taxon>
        <taxon>Spiralia</taxon>
        <taxon>Lophotrochozoa</taxon>
        <taxon>Platyhelminthes</taxon>
        <taxon>Cestoda</taxon>
        <taxon>Eucestoda</taxon>
        <taxon>Cyclophyllidea</taxon>
        <taxon>Taeniidae</taxon>
        <taxon>Taenia</taxon>
    </lineage>
</organism>
<evidence type="ECO:0000256" key="1">
    <source>
        <dbReference type="ARBA" id="ARBA00004141"/>
    </source>
</evidence>
<name>A0ABR4Q8P3_9CEST</name>
<evidence type="ECO:0000256" key="5">
    <source>
        <dbReference type="ARBA" id="ARBA00023136"/>
    </source>
</evidence>
<feature type="transmembrane region" description="Helical" evidence="6">
    <location>
        <begin position="84"/>
        <end position="105"/>
    </location>
</feature>
<evidence type="ECO:0000256" key="4">
    <source>
        <dbReference type="ARBA" id="ARBA00022989"/>
    </source>
</evidence>
<evidence type="ECO:0000259" key="7">
    <source>
        <dbReference type="Pfam" id="PF01569"/>
    </source>
</evidence>
<dbReference type="InterPro" id="IPR036938">
    <property type="entry name" value="PAP2/HPO_sf"/>
</dbReference>
<reference evidence="8 9" key="1">
    <citation type="journal article" date="2022" name="Front. Cell. Infect. Microbiol.">
        <title>The Genomes of Two Strains of Taenia crassiceps the Animal Model for the Study of Human Cysticercosis.</title>
        <authorList>
            <person name="Bobes R.J."/>
            <person name="Estrada K."/>
            <person name="Rios-Valencia D.G."/>
            <person name="Calderon-Gallegos A."/>
            <person name="de la Torre P."/>
            <person name="Carrero J.C."/>
            <person name="Sanchez-Flores A."/>
            <person name="Laclette J.P."/>
        </authorList>
    </citation>
    <scope>NUCLEOTIDE SEQUENCE [LARGE SCALE GENOMIC DNA]</scope>
    <source>
        <strain evidence="8">WFUcys</strain>
    </source>
</reference>
<evidence type="ECO:0000256" key="3">
    <source>
        <dbReference type="ARBA" id="ARBA00022692"/>
    </source>
</evidence>
<keyword evidence="9" id="KW-1185">Reference proteome</keyword>
<dbReference type="PANTHER" id="PTHR10165">
    <property type="entry name" value="LIPID PHOSPHATE PHOSPHATASE"/>
    <property type="match status" value="1"/>
</dbReference>
<feature type="domain" description="Phosphatidic acid phosphatase type 2/haloperoxidase" evidence="7">
    <location>
        <begin position="55"/>
        <end position="137"/>
    </location>
</feature>
<proteinExistence type="inferred from homology"/>